<dbReference type="SMART" id="SM00487">
    <property type="entry name" value="DEXDc"/>
    <property type="match status" value="1"/>
</dbReference>
<dbReference type="OrthoDB" id="9758243at2"/>
<dbReference type="AlphaFoldDB" id="A0A1M4VBL5"/>
<protein>
    <submittedName>
        <fullName evidence="3">Uncharacterized protein family UPF0547</fullName>
    </submittedName>
</protein>
<dbReference type="PANTHER" id="PTHR47396">
    <property type="entry name" value="TYPE I RESTRICTION ENZYME ECOKI R PROTEIN"/>
    <property type="match status" value="1"/>
</dbReference>
<evidence type="ECO:0000259" key="2">
    <source>
        <dbReference type="PROSITE" id="PS51194"/>
    </source>
</evidence>
<accession>A0A1M4VBL5</accession>
<dbReference type="Pfam" id="PF00271">
    <property type="entry name" value="Helicase_C"/>
    <property type="match status" value="1"/>
</dbReference>
<name>A0A1M4VBL5_9GAMM</name>
<sequence length="558" mass="60976">MMLRPRQALLVERSLAALYLHGNTLAIGPTGSGKTIMLSAVAGGVLEEPDAKACILAHRDELTAQNREKFGRVNPGVATSVFDAKEKSWAGRATFAMVQTLSRDAHLDAMPTLDLLVVDEAHHAASPSYRRVIDRVLSRNPRALIFGATATPARSDGKGLREVFSNVADQITLGELIASGHLVPPRTFVIDVGAQSALAQVRRTATDFDMTEVEAILNRTPITDAVIRHWREKAGDRKTIVFCSTVAHAQCVADAFVAAGVRAVLIHGDLSDAERKVRLAEYETGEAQVVVNVAVLTEGYDYTPTSCVVLLRPSSHKSTLTQMIGRGLRTVDPAEHPGVVKTDCIVLDFGTATLMHGSLEQEANLDGHQHQGQAPTKECPSCEALVPLGCRECPLCGFEWTIDPAEQAEAMDDFVMTEIDLLKRSNFRWCDLFGCDDALMATGLQAWGGIFFLNGRWHAVGGGRSLPPRLLAVGDRSVCMAKADDWLNDNESLDTAHKTRRWLNEPPTEKQLRYLPQAMRADFGLTRYQASALLAFQFNKSSIHRLVLAANDEHRRAA</sequence>
<dbReference type="STRING" id="213588.SAMN02745204_00904"/>
<dbReference type="PROSITE" id="PS51194">
    <property type="entry name" value="HELICASE_CTER"/>
    <property type="match status" value="1"/>
</dbReference>
<evidence type="ECO:0000313" key="3">
    <source>
        <dbReference type="EMBL" id="SHE66365.1"/>
    </source>
</evidence>
<dbReference type="InterPro" id="IPR050742">
    <property type="entry name" value="Helicase_Restrict-Modif_Enz"/>
</dbReference>
<dbReference type="InterPro" id="IPR027417">
    <property type="entry name" value="P-loop_NTPase"/>
</dbReference>
<dbReference type="InterPro" id="IPR018886">
    <property type="entry name" value="UPF0547"/>
</dbReference>
<proteinExistence type="predicted"/>
<dbReference type="GO" id="GO:0005829">
    <property type="term" value="C:cytosol"/>
    <property type="evidence" value="ECO:0007669"/>
    <property type="project" value="TreeGrafter"/>
</dbReference>
<dbReference type="PROSITE" id="PS51192">
    <property type="entry name" value="HELICASE_ATP_BIND_1"/>
    <property type="match status" value="1"/>
</dbReference>
<evidence type="ECO:0000259" key="1">
    <source>
        <dbReference type="PROSITE" id="PS51192"/>
    </source>
</evidence>
<dbReference type="InterPro" id="IPR001650">
    <property type="entry name" value="Helicase_C-like"/>
</dbReference>
<dbReference type="GO" id="GO:0003677">
    <property type="term" value="F:DNA binding"/>
    <property type="evidence" value="ECO:0007669"/>
    <property type="project" value="InterPro"/>
</dbReference>
<reference evidence="4" key="1">
    <citation type="submission" date="2016-11" db="EMBL/GenBank/DDBJ databases">
        <authorList>
            <person name="Varghese N."/>
            <person name="Submissions S."/>
        </authorList>
    </citation>
    <scope>NUCLEOTIDE SEQUENCE [LARGE SCALE GENOMIC DNA]</scope>
    <source>
        <strain evidence="4">DSM 14834</strain>
    </source>
</reference>
<keyword evidence="4" id="KW-1185">Reference proteome</keyword>
<dbReference type="PANTHER" id="PTHR47396:SF1">
    <property type="entry name" value="ATP-DEPENDENT HELICASE IRC3-RELATED"/>
    <property type="match status" value="1"/>
</dbReference>
<dbReference type="EMBL" id="FQUK01000010">
    <property type="protein sequence ID" value="SHE66365.1"/>
    <property type="molecule type" value="Genomic_DNA"/>
</dbReference>
<gene>
    <name evidence="3" type="ORF">SAMN02745204_00904</name>
</gene>
<dbReference type="Gene3D" id="3.40.50.300">
    <property type="entry name" value="P-loop containing nucleotide triphosphate hydrolases"/>
    <property type="match status" value="2"/>
</dbReference>
<feature type="domain" description="Helicase C-terminal" evidence="2">
    <location>
        <begin position="221"/>
        <end position="381"/>
    </location>
</feature>
<evidence type="ECO:0000313" key="4">
    <source>
        <dbReference type="Proteomes" id="UP000242857"/>
    </source>
</evidence>
<dbReference type="InterPro" id="IPR006935">
    <property type="entry name" value="Helicase/UvrB_N"/>
</dbReference>
<dbReference type="Pfam" id="PF10571">
    <property type="entry name" value="UPF0547"/>
    <property type="match status" value="1"/>
</dbReference>
<organism evidence="3 4">
    <name type="scientific">Thermomonas hydrothermalis</name>
    <dbReference type="NCBI Taxonomy" id="213588"/>
    <lineage>
        <taxon>Bacteria</taxon>
        <taxon>Pseudomonadati</taxon>
        <taxon>Pseudomonadota</taxon>
        <taxon>Gammaproteobacteria</taxon>
        <taxon>Lysobacterales</taxon>
        <taxon>Lysobacteraceae</taxon>
        <taxon>Thermomonas</taxon>
    </lineage>
</organism>
<dbReference type="SMART" id="SM00490">
    <property type="entry name" value="HELICc"/>
    <property type="match status" value="1"/>
</dbReference>
<feature type="domain" description="Helicase ATP-binding" evidence="1">
    <location>
        <begin position="15"/>
        <end position="168"/>
    </location>
</feature>
<dbReference type="Pfam" id="PF04851">
    <property type="entry name" value="ResIII"/>
    <property type="match status" value="1"/>
</dbReference>
<dbReference type="SUPFAM" id="SSF52540">
    <property type="entry name" value="P-loop containing nucleoside triphosphate hydrolases"/>
    <property type="match status" value="1"/>
</dbReference>
<dbReference type="InterPro" id="IPR014001">
    <property type="entry name" value="Helicase_ATP-bd"/>
</dbReference>
<dbReference type="GO" id="GO:0016787">
    <property type="term" value="F:hydrolase activity"/>
    <property type="evidence" value="ECO:0007669"/>
    <property type="project" value="InterPro"/>
</dbReference>
<dbReference type="RefSeq" id="WP_072755425.1">
    <property type="nucleotide sequence ID" value="NZ_FQUK01000010.1"/>
</dbReference>
<dbReference type="Proteomes" id="UP000242857">
    <property type="component" value="Unassembled WGS sequence"/>
</dbReference>
<dbReference type="GO" id="GO:0005524">
    <property type="term" value="F:ATP binding"/>
    <property type="evidence" value="ECO:0007669"/>
    <property type="project" value="InterPro"/>
</dbReference>